<dbReference type="PANTHER" id="PTHR38681">
    <property type="entry name" value="RETROVIRUS-RELATED POL POLYPROTEIN FROM TRANSPOSON 412-LIKE PROTEIN-RELATED"/>
    <property type="match status" value="1"/>
</dbReference>
<dbReference type="OrthoDB" id="6279146at2759"/>
<name>A0A4Y2MFU0_ARAVE</name>
<organism evidence="1 2">
    <name type="scientific">Araneus ventricosus</name>
    <name type="common">Orbweaver spider</name>
    <name type="synonym">Epeira ventricosa</name>
    <dbReference type="NCBI Taxonomy" id="182803"/>
    <lineage>
        <taxon>Eukaryota</taxon>
        <taxon>Metazoa</taxon>
        <taxon>Ecdysozoa</taxon>
        <taxon>Arthropoda</taxon>
        <taxon>Chelicerata</taxon>
        <taxon>Arachnida</taxon>
        <taxon>Araneae</taxon>
        <taxon>Araneomorphae</taxon>
        <taxon>Entelegynae</taxon>
        <taxon>Araneoidea</taxon>
        <taxon>Araneidae</taxon>
        <taxon>Araneus</taxon>
    </lineage>
</organism>
<gene>
    <name evidence="1" type="ORF">AVEN_141624_1</name>
</gene>
<accession>A0A4Y2MFU0</accession>
<keyword evidence="2" id="KW-1185">Reference proteome</keyword>
<dbReference type="Proteomes" id="UP000499080">
    <property type="component" value="Unassembled WGS sequence"/>
</dbReference>
<evidence type="ECO:0000313" key="1">
    <source>
        <dbReference type="EMBL" id="GBN26011.1"/>
    </source>
</evidence>
<dbReference type="EMBL" id="BGPR01007326">
    <property type="protein sequence ID" value="GBN26011.1"/>
    <property type="molecule type" value="Genomic_DNA"/>
</dbReference>
<dbReference type="PANTHER" id="PTHR38681:SF1">
    <property type="entry name" value="RETROVIRUS-RELATED POL POLYPROTEIN FROM TRANSPOSON 412-LIKE PROTEIN"/>
    <property type="match status" value="1"/>
</dbReference>
<comment type="caution">
    <text evidence="1">The sequence shown here is derived from an EMBL/GenBank/DDBJ whole genome shotgun (WGS) entry which is preliminary data.</text>
</comment>
<protein>
    <submittedName>
        <fullName evidence="1">Uncharacterized protein</fullName>
    </submittedName>
</protein>
<evidence type="ECO:0000313" key="2">
    <source>
        <dbReference type="Proteomes" id="UP000499080"/>
    </source>
</evidence>
<proteinExistence type="predicted"/>
<sequence>MRKLRPTTLSAHVRSTVITKNLMNSSHIFVRIYSVLRPLQQPYQRAFLVISRTGHFFFLLDINCRKTNVSIDRLKPAYILKEEAPDSSVQSTRSGRKVRFVLPYQT</sequence>
<dbReference type="AlphaFoldDB" id="A0A4Y2MFU0"/>
<reference evidence="1 2" key="1">
    <citation type="journal article" date="2019" name="Sci. Rep.">
        <title>Orb-weaving spider Araneus ventricosus genome elucidates the spidroin gene catalogue.</title>
        <authorList>
            <person name="Kono N."/>
            <person name="Nakamura H."/>
            <person name="Ohtoshi R."/>
            <person name="Moran D.A.P."/>
            <person name="Shinohara A."/>
            <person name="Yoshida Y."/>
            <person name="Fujiwara M."/>
            <person name="Mori M."/>
            <person name="Tomita M."/>
            <person name="Arakawa K."/>
        </authorList>
    </citation>
    <scope>NUCLEOTIDE SEQUENCE [LARGE SCALE GENOMIC DNA]</scope>
</reference>